<evidence type="ECO:0000256" key="1">
    <source>
        <dbReference type="SAM" id="Phobius"/>
    </source>
</evidence>
<accession>A0A4P6YR04</accession>
<dbReference type="KEGG" id="wei:EQG49_00570"/>
<keyword evidence="1" id="KW-0472">Membrane</keyword>
<dbReference type="RefSeq" id="WP_133362128.1">
    <property type="nucleotide sequence ID" value="NZ_CP037940.1"/>
</dbReference>
<dbReference type="EMBL" id="CP037940">
    <property type="protein sequence ID" value="QBO35048.1"/>
    <property type="molecule type" value="Genomic_DNA"/>
</dbReference>
<keyword evidence="3" id="KW-1185">Reference proteome</keyword>
<feature type="transmembrane region" description="Helical" evidence="1">
    <location>
        <begin position="20"/>
        <end position="45"/>
    </location>
</feature>
<evidence type="ECO:0000313" key="3">
    <source>
        <dbReference type="Proteomes" id="UP000292886"/>
    </source>
</evidence>
<evidence type="ECO:0008006" key="4">
    <source>
        <dbReference type="Google" id="ProtNLM"/>
    </source>
</evidence>
<organism evidence="2 3">
    <name type="scientific">Periweissella cryptocerci</name>
    <dbReference type="NCBI Taxonomy" id="2506420"/>
    <lineage>
        <taxon>Bacteria</taxon>
        <taxon>Bacillati</taxon>
        <taxon>Bacillota</taxon>
        <taxon>Bacilli</taxon>
        <taxon>Lactobacillales</taxon>
        <taxon>Lactobacillaceae</taxon>
        <taxon>Periweissella</taxon>
    </lineage>
</organism>
<keyword evidence="1" id="KW-1133">Transmembrane helix</keyword>
<sequence length="229" mass="25064">MYETSNGTERKLSVREMAFYLIISLAVNTFGNGLTVACNAGSAMWTASAANIAAASGWSISVILIVYGLAVVILNTVLLGHIEWPRIIGNLVFIVPFGYFVGLWADFFRHFGVTALPFGWRLVIDIAGLVLVAVAVSIYQRVNIILHPNDDMTNILRFKYLGGSAIKAQLANFAIPLVVILILWAVRGQVVAFNIGTLFAFLFQGAIIGWGDKHVFSHLTHRLGTIKQK</sequence>
<feature type="transmembrane region" description="Helical" evidence="1">
    <location>
        <begin position="57"/>
        <end position="80"/>
    </location>
</feature>
<dbReference type="InterPro" id="IPR038750">
    <property type="entry name" value="YczE/YyaS-like"/>
</dbReference>
<evidence type="ECO:0000313" key="2">
    <source>
        <dbReference type="EMBL" id="QBO35048.1"/>
    </source>
</evidence>
<dbReference type="Proteomes" id="UP000292886">
    <property type="component" value="Chromosome"/>
</dbReference>
<feature type="transmembrane region" description="Helical" evidence="1">
    <location>
        <begin position="160"/>
        <end position="185"/>
    </location>
</feature>
<reference evidence="3" key="1">
    <citation type="submission" date="2019-03" db="EMBL/GenBank/DDBJ databases">
        <title>Weissella sp. 26KH-42 Genome sequencing.</title>
        <authorList>
            <person name="Heo J."/>
            <person name="Kim S.-J."/>
            <person name="Kim J.-S."/>
            <person name="Hong S.-B."/>
            <person name="Kwon S.-W."/>
        </authorList>
    </citation>
    <scope>NUCLEOTIDE SEQUENCE [LARGE SCALE GENOMIC DNA]</scope>
    <source>
        <strain evidence="3">26KH-42</strain>
    </source>
</reference>
<feature type="transmembrane region" description="Helical" evidence="1">
    <location>
        <begin position="119"/>
        <end position="139"/>
    </location>
</feature>
<name>A0A4P6YR04_9LACO</name>
<dbReference type="OrthoDB" id="3237813at2"/>
<keyword evidence="1" id="KW-0812">Transmembrane</keyword>
<gene>
    <name evidence="2" type="ORF">EQG49_00570</name>
</gene>
<feature type="transmembrane region" description="Helical" evidence="1">
    <location>
        <begin position="87"/>
        <end position="107"/>
    </location>
</feature>
<protein>
    <recommendedName>
        <fullName evidence="4">Sugar specific permease</fullName>
    </recommendedName>
</protein>
<feature type="transmembrane region" description="Helical" evidence="1">
    <location>
        <begin position="191"/>
        <end position="211"/>
    </location>
</feature>
<proteinExistence type="predicted"/>
<dbReference type="Pfam" id="PF19700">
    <property type="entry name" value="DUF6198"/>
    <property type="match status" value="1"/>
</dbReference>
<dbReference type="AlphaFoldDB" id="A0A4P6YR04"/>